<comment type="similarity">
    <text evidence="1">Belongs to the WD repeat ESC family.</text>
</comment>
<dbReference type="PROSITE" id="PS50082">
    <property type="entry name" value="WD_REPEATS_2"/>
    <property type="match status" value="1"/>
</dbReference>
<feature type="repeat" description="WD" evidence="6">
    <location>
        <begin position="247"/>
        <end position="278"/>
    </location>
</feature>
<proteinExistence type="inferred from homology"/>
<dbReference type="InterPro" id="IPR001680">
    <property type="entry name" value="WD40_rpt"/>
</dbReference>
<evidence type="ECO:0000256" key="4">
    <source>
        <dbReference type="ARBA" id="ARBA00023015"/>
    </source>
</evidence>
<dbReference type="EMBL" id="KL198006">
    <property type="protein sequence ID" value="KDQ30852.1"/>
    <property type="molecule type" value="Genomic_DNA"/>
</dbReference>
<dbReference type="Gene3D" id="2.130.10.10">
    <property type="entry name" value="YVTN repeat-like/Quinoprotein amine dehydrogenase"/>
    <property type="match status" value="1"/>
</dbReference>
<dbReference type="Proteomes" id="UP000027073">
    <property type="component" value="Unassembled WGS sequence"/>
</dbReference>
<keyword evidence="5" id="KW-0804">Transcription</keyword>
<gene>
    <name evidence="7" type="ORF">PLEOSDRAFT_155520</name>
</gene>
<evidence type="ECO:0000256" key="2">
    <source>
        <dbReference type="ARBA" id="ARBA00022574"/>
    </source>
</evidence>
<evidence type="ECO:0000313" key="8">
    <source>
        <dbReference type="Proteomes" id="UP000027073"/>
    </source>
</evidence>
<evidence type="ECO:0000313" key="7">
    <source>
        <dbReference type="EMBL" id="KDQ30852.1"/>
    </source>
</evidence>
<dbReference type="VEuPathDB" id="FungiDB:PLEOSDRAFT_155520"/>
<reference evidence="8" key="1">
    <citation type="journal article" date="2014" name="Proc. Natl. Acad. Sci. U.S.A.">
        <title>Extensive sampling of basidiomycete genomes demonstrates inadequacy of the white-rot/brown-rot paradigm for wood decay fungi.</title>
        <authorList>
            <person name="Riley R."/>
            <person name="Salamov A.A."/>
            <person name="Brown D.W."/>
            <person name="Nagy L.G."/>
            <person name="Floudas D."/>
            <person name="Held B.W."/>
            <person name="Levasseur A."/>
            <person name="Lombard V."/>
            <person name="Morin E."/>
            <person name="Otillar R."/>
            <person name="Lindquist E.A."/>
            <person name="Sun H."/>
            <person name="LaButti K.M."/>
            <person name="Schmutz J."/>
            <person name="Jabbour D."/>
            <person name="Luo H."/>
            <person name="Baker S.E."/>
            <person name="Pisabarro A.G."/>
            <person name="Walton J.D."/>
            <person name="Blanchette R.A."/>
            <person name="Henrissat B."/>
            <person name="Martin F."/>
            <person name="Cullen D."/>
            <person name="Hibbett D.S."/>
            <person name="Grigoriev I.V."/>
        </authorList>
    </citation>
    <scope>NUCLEOTIDE SEQUENCE [LARGE SCALE GENOMIC DNA]</scope>
    <source>
        <strain evidence="8">PC15</strain>
    </source>
</reference>
<dbReference type="Pfam" id="PF00400">
    <property type="entry name" value="WD40"/>
    <property type="match status" value="2"/>
</dbReference>
<dbReference type="PANTHER" id="PTHR10253">
    <property type="entry name" value="POLYCOMB PROTEIN"/>
    <property type="match status" value="1"/>
</dbReference>
<organism evidence="7 8">
    <name type="scientific">Pleurotus ostreatus (strain PC15)</name>
    <name type="common">Oyster mushroom</name>
    <dbReference type="NCBI Taxonomy" id="1137138"/>
    <lineage>
        <taxon>Eukaryota</taxon>
        <taxon>Fungi</taxon>
        <taxon>Dikarya</taxon>
        <taxon>Basidiomycota</taxon>
        <taxon>Agaricomycotina</taxon>
        <taxon>Agaricomycetes</taxon>
        <taxon>Agaricomycetidae</taxon>
        <taxon>Agaricales</taxon>
        <taxon>Pleurotineae</taxon>
        <taxon>Pleurotaceae</taxon>
        <taxon>Pleurotus</taxon>
    </lineage>
</organism>
<name>A0A067P391_PLEO1</name>
<dbReference type="InterPro" id="IPR015943">
    <property type="entry name" value="WD40/YVTN_repeat-like_dom_sf"/>
</dbReference>
<dbReference type="STRING" id="1137138.A0A067P391"/>
<dbReference type="InterPro" id="IPR051243">
    <property type="entry name" value="PcG_WD-repeat"/>
</dbReference>
<keyword evidence="4" id="KW-0805">Transcription regulation</keyword>
<keyword evidence="2 6" id="KW-0853">WD repeat</keyword>
<dbReference type="OrthoDB" id="7318948at2759"/>
<keyword evidence="3" id="KW-0677">Repeat</keyword>
<dbReference type="PROSITE" id="PS50294">
    <property type="entry name" value="WD_REPEATS_REGION"/>
    <property type="match status" value="1"/>
</dbReference>
<evidence type="ECO:0000256" key="5">
    <source>
        <dbReference type="ARBA" id="ARBA00023163"/>
    </source>
</evidence>
<dbReference type="InParanoid" id="A0A067P391"/>
<dbReference type="HOGENOM" id="CLU_035513_0_0_1"/>
<accession>A0A067P391</accession>
<evidence type="ECO:0000256" key="6">
    <source>
        <dbReference type="PROSITE-ProRule" id="PRU00221"/>
    </source>
</evidence>
<dbReference type="InterPro" id="IPR036322">
    <property type="entry name" value="WD40_repeat_dom_sf"/>
</dbReference>
<sequence>MIYHFVRLELVRVTLNLHADVWMAEPETRKGPDLNLSFKLKLPSPGPPFEAVAFFPWGAQDLAALWGGEYNKEPYTYYWAATISSYKPVFAAASKTHACIFSSQNPAIQLLDLRLSQLQSADGWPTQIAWALHPTSFSPFLLIAVDRKVLIIDAKTGSVVGLLRGHGGTITFIAVHPTSPHIFCTTSKDFTTRIYDLTRLATEPSTNLHWAPDPRPSGAGLPFGLRAAEPEGRGQGLCITVLVGGKSGGHRAAVLGAAFHPVLPVLATCGTDRALKIWYVRPQNTKTLVREDKPLFSTTKVHQASIGSLVWLGREHLLSHCATPVFRACEGEETILKTGKGTLVIWEWLAMDRFFPPEHADSWQDVLRGSASEYQDSSSLKVIAEYAFEQQLKPNVIPRIHSCFSGEPQISYTYPGSHAIQVVGLAGARPRKKPTISDQGKLAPPDQDALQRHLNIEPLANLGCIQLSIPPEEGSFHACAMNPDGDVVAGAGCAGSEAAIWVWYKRSL</sequence>
<dbReference type="AlphaFoldDB" id="A0A067P391"/>
<dbReference type="SUPFAM" id="SSF50978">
    <property type="entry name" value="WD40 repeat-like"/>
    <property type="match status" value="1"/>
</dbReference>
<evidence type="ECO:0000256" key="1">
    <source>
        <dbReference type="ARBA" id="ARBA00008075"/>
    </source>
</evidence>
<dbReference type="SMART" id="SM00320">
    <property type="entry name" value="WD40"/>
    <property type="match status" value="3"/>
</dbReference>
<evidence type="ECO:0000256" key="3">
    <source>
        <dbReference type="ARBA" id="ARBA00022737"/>
    </source>
</evidence>
<protein>
    <submittedName>
        <fullName evidence="7">Uncharacterized protein</fullName>
    </submittedName>
</protein>